<dbReference type="SUPFAM" id="SSF46997">
    <property type="entry name" value="Bacterial immunoglobulin/albumin-binding domains"/>
    <property type="match status" value="1"/>
</dbReference>
<evidence type="ECO:0000313" key="3">
    <source>
        <dbReference type="EMBL" id="EFL44077.1"/>
    </source>
</evidence>
<name>A0ABN0AZZ2_9ACTN</name>
<accession>A0ABN0AZZ2</accession>
<dbReference type="Pfam" id="PF18885">
    <property type="entry name" value="DUF5648"/>
    <property type="match status" value="1"/>
</dbReference>
<dbReference type="Gene3D" id="1.20.120.1850">
    <property type="entry name" value="Ebh helix bundles repeating unit (S and A modules)"/>
    <property type="match status" value="1"/>
</dbReference>
<feature type="coiled-coil region" evidence="1">
    <location>
        <begin position="1"/>
        <end position="66"/>
    </location>
</feature>
<gene>
    <name evidence="3" type="ORF">HMPREF9248_1232</name>
</gene>
<evidence type="ECO:0000259" key="2">
    <source>
        <dbReference type="Pfam" id="PF18885"/>
    </source>
</evidence>
<keyword evidence="4" id="KW-1185">Reference proteome</keyword>
<sequence>IDEAEKNLAASKEALKAKIAEAEVKKKDFAYTSASSEKKTAFDEKLQAAKDVRDKADAKIDEITAATKALNTAMDNLDGRAPDTEEFYALHTMYRLYNPYTHEHLFTTDVDEKDKLSSIGWRFEGTVGKVYMHGEKGGVYRLYNPTTGEHHYTTDENELAKCVKAGWKNEGVKFFSVLDSDKQTVGVVSMYNPYEKKFYHHYTSDEGEIAKMVKDGWRKEEIKWYAAK</sequence>
<protein>
    <recommendedName>
        <fullName evidence="2">DUF5648 domain-containing protein</fullName>
    </recommendedName>
</protein>
<keyword evidence="1" id="KW-0175">Coiled coil</keyword>
<organism evidence="3 4">
    <name type="scientific">Fannyhessea vaginae PB189-T1-4</name>
    <dbReference type="NCBI Taxonomy" id="866774"/>
    <lineage>
        <taxon>Bacteria</taxon>
        <taxon>Bacillati</taxon>
        <taxon>Actinomycetota</taxon>
        <taxon>Coriobacteriia</taxon>
        <taxon>Coriobacteriales</taxon>
        <taxon>Atopobiaceae</taxon>
        <taxon>Fannyhessea</taxon>
    </lineage>
</organism>
<feature type="non-terminal residue" evidence="3">
    <location>
        <position position="1"/>
    </location>
</feature>
<evidence type="ECO:0000256" key="1">
    <source>
        <dbReference type="SAM" id="Coils"/>
    </source>
</evidence>
<dbReference type="InterPro" id="IPR009063">
    <property type="entry name" value="Ig/albumin-bd_sf"/>
</dbReference>
<reference evidence="3 4" key="1">
    <citation type="submission" date="2010-08" db="EMBL/GenBank/DDBJ databases">
        <authorList>
            <person name="Durkin A.S."/>
            <person name="Madupu R."/>
            <person name="Torralba M."/>
            <person name="Gillis M."/>
            <person name="Methe B."/>
            <person name="Sutton G."/>
            <person name="Nelson K.E."/>
        </authorList>
    </citation>
    <scope>NUCLEOTIDE SEQUENCE [LARGE SCALE GENOMIC DNA]</scope>
    <source>
        <strain evidence="3 4">PB189-T1-4</strain>
    </source>
</reference>
<dbReference type="RefSeq" id="WP_006304190.1">
    <property type="nucleotide sequence ID" value="NZ_AEDQ01000019.1"/>
</dbReference>
<feature type="domain" description="DUF5648" evidence="2">
    <location>
        <begin position="92"/>
        <end position="226"/>
    </location>
</feature>
<proteinExistence type="predicted"/>
<dbReference type="Pfam" id="PF07554">
    <property type="entry name" value="FIVAR"/>
    <property type="match status" value="1"/>
</dbReference>
<evidence type="ECO:0000313" key="4">
    <source>
        <dbReference type="Proteomes" id="UP000004431"/>
    </source>
</evidence>
<dbReference type="InterPro" id="IPR043708">
    <property type="entry name" value="DUF5648"/>
</dbReference>
<dbReference type="EMBL" id="AEDQ01000019">
    <property type="protein sequence ID" value="EFL44077.1"/>
    <property type="molecule type" value="Genomic_DNA"/>
</dbReference>
<comment type="caution">
    <text evidence="3">The sequence shown here is derived from an EMBL/GenBank/DDBJ whole genome shotgun (WGS) entry which is preliminary data.</text>
</comment>
<dbReference type="Proteomes" id="UP000004431">
    <property type="component" value="Unassembled WGS sequence"/>
</dbReference>